<comment type="caution">
    <text evidence="2">The sequence shown here is derived from an EMBL/GenBank/DDBJ whole genome shotgun (WGS) entry which is preliminary data.</text>
</comment>
<evidence type="ECO:0000313" key="2">
    <source>
        <dbReference type="EMBL" id="KAF8447690.1"/>
    </source>
</evidence>
<dbReference type="AlphaFoldDB" id="A0AAD4C3B4"/>
<evidence type="ECO:0000313" key="3">
    <source>
        <dbReference type="Proteomes" id="UP001194468"/>
    </source>
</evidence>
<feature type="region of interest" description="Disordered" evidence="1">
    <location>
        <begin position="133"/>
        <end position="195"/>
    </location>
</feature>
<proteinExistence type="predicted"/>
<organism evidence="2 3">
    <name type="scientific">Boletus edulis BED1</name>
    <dbReference type="NCBI Taxonomy" id="1328754"/>
    <lineage>
        <taxon>Eukaryota</taxon>
        <taxon>Fungi</taxon>
        <taxon>Dikarya</taxon>
        <taxon>Basidiomycota</taxon>
        <taxon>Agaricomycotina</taxon>
        <taxon>Agaricomycetes</taxon>
        <taxon>Agaricomycetidae</taxon>
        <taxon>Boletales</taxon>
        <taxon>Boletineae</taxon>
        <taxon>Boletaceae</taxon>
        <taxon>Boletoideae</taxon>
        <taxon>Boletus</taxon>
    </lineage>
</organism>
<reference evidence="2" key="2">
    <citation type="journal article" date="2020" name="Nat. Commun.">
        <title>Large-scale genome sequencing of mycorrhizal fungi provides insights into the early evolution of symbiotic traits.</title>
        <authorList>
            <person name="Miyauchi S."/>
            <person name="Kiss E."/>
            <person name="Kuo A."/>
            <person name="Drula E."/>
            <person name="Kohler A."/>
            <person name="Sanchez-Garcia M."/>
            <person name="Morin E."/>
            <person name="Andreopoulos B."/>
            <person name="Barry K.W."/>
            <person name="Bonito G."/>
            <person name="Buee M."/>
            <person name="Carver A."/>
            <person name="Chen C."/>
            <person name="Cichocki N."/>
            <person name="Clum A."/>
            <person name="Culley D."/>
            <person name="Crous P.W."/>
            <person name="Fauchery L."/>
            <person name="Girlanda M."/>
            <person name="Hayes R.D."/>
            <person name="Keri Z."/>
            <person name="LaButti K."/>
            <person name="Lipzen A."/>
            <person name="Lombard V."/>
            <person name="Magnuson J."/>
            <person name="Maillard F."/>
            <person name="Murat C."/>
            <person name="Nolan M."/>
            <person name="Ohm R.A."/>
            <person name="Pangilinan J."/>
            <person name="Pereira M.F."/>
            <person name="Perotto S."/>
            <person name="Peter M."/>
            <person name="Pfister S."/>
            <person name="Riley R."/>
            <person name="Sitrit Y."/>
            <person name="Stielow J.B."/>
            <person name="Szollosi G."/>
            <person name="Zifcakova L."/>
            <person name="Stursova M."/>
            <person name="Spatafora J.W."/>
            <person name="Tedersoo L."/>
            <person name="Vaario L.M."/>
            <person name="Yamada A."/>
            <person name="Yan M."/>
            <person name="Wang P."/>
            <person name="Xu J."/>
            <person name="Bruns T."/>
            <person name="Baldrian P."/>
            <person name="Vilgalys R."/>
            <person name="Dunand C."/>
            <person name="Henrissat B."/>
            <person name="Grigoriev I.V."/>
            <person name="Hibbett D."/>
            <person name="Nagy L.G."/>
            <person name="Martin F.M."/>
        </authorList>
    </citation>
    <scope>NUCLEOTIDE SEQUENCE</scope>
    <source>
        <strain evidence="2">BED1</strain>
    </source>
</reference>
<dbReference type="Proteomes" id="UP001194468">
    <property type="component" value="Unassembled WGS sequence"/>
</dbReference>
<gene>
    <name evidence="2" type="ORF">L210DRAFT_978901</name>
</gene>
<feature type="compositionally biased region" description="Polar residues" evidence="1">
    <location>
        <begin position="151"/>
        <end position="163"/>
    </location>
</feature>
<evidence type="ECO:0000256" key="1">
    <source>
        <dbReference type="SAM" id="MobiDB-lite"/>
    </source>
</evidence>
<reference evidence="2" key="1">
    <citation type="submission" date="2019-10" db="EMBL/GenBank/DDBJ databases">
        <authorList>
            <consortium name="DOE Joint Genome Institute"/>
            <person name="Kuo A."/>
            <person name="Miyauchi S."/>
            <person name="Kiss E."/>
            <person name="Drula E."/>
            <person name="Kohler A."/>
            <person name="Sanchez-Garcia M."/>
            <person name="Andreopoulos B."/>
            <person name="Barry K.W."/>
            <person name="Bonito G."/>
            <person name="Buee M."/>
            <person name="Carver A."/>
            <person name="Chen C."/>
            <person name="Cichocki N."/>
            <person name="Clum A."/>
            <person name="Culley D."/>
            <person name="Crous P.W."/>
            <person name="Fauchery L."/>
            <person name="Girlanda M."/>
            <person name="Hayes R."/>
            <person name="Keri Z."/>
            <person name="LaButti K."/>
            <person name="Lipzen A."/>
            <person name="Lombard V."/>
            <person name="Magnuson J."/>
            <person name="Maillard F."/>
            <person name="Morin E."/>
            <person name="Murat C."/>
            <person name="Nolan M."/>
            <person name="Ohm R."/>
            <person name="Pangilinan J."/>
            <person name="Pereira M."/>
            <person name="Perotto S."/>
            <person name="Peter M."/>
            <person name="Riley R."/>
            <person name="Sitrit Y."/>
            <person name="Stielow B."/>
            <person name="Szollosi G."/>
            <person name="Zifcakova L."/>
            <person name="Stursova M."/>
            <person name="Spatafora J.W."/>
            <person name="Tedersoo L."/>
            <person name="Vaario L.-M."/>
            <person name="Yamada A."/>
            <person name="Yan M."/>
            <person name="Wang P."/>
            <person name="Xu J."/>
            <person name="Bruns T."/>
            <person name="Baldrian P."/>
            <person name="Vilgalys R."/>
            <person name="Henrissat B."/>
            <person name="Grigoriev I.V."/>
            <person name="Hibbett D."/>
            <person name="Nagy L.G."/>
            <person name="Martin F.M."/>
        </authorList>
    </citation>
    <scope>NUCLEOTIDE SEQUENCE</scope>
    <source>
        <strain evidence="2">BED1</strain>
    </source>
</reference>
<name>A0AAD4C3B4_BOLED</name>
<sequence>MPAIVAPSPRPPPQQYALLTQDTLLHPIHSRTFFSPPRLLSPIRLLDPPYLAVNSKSPTPCGAPHKRRAQSRLSARATRRRRHVQRVDCPLDSFGRPSIFDHLPWISALDMPSPINCDIADLSQLPLNEDPVTFADTMPASGPVRRRKSFLRSNPLGSGQESPPSEPLPRQHHRPTDPFPGCPRTPPPHVPFDPSRVTFHNLMPMFPRGVNPGTPF</sequence>
<keyword evidence="3" id="KW-1185">Reference proteome</keyword>
<protein>
    <submittedName>
        <fullName evidence="2">Uncharacterized protein</fullName>
    </submittedName>
</protein>
<accession>A0AAD4C3B4</accession>
<feature type="region of interest" description="Disordered" evidence="1">
    <location>
        <begin position="57"/>
        <end position="81"/>
    </location>
</feature>
<feature type="compositionally biased region" description="Pro residues" evidence="1">
    <location>
        <begin position="177"/>
        <end position="191"/>
    </location>
</feature>
<dbReference type="EMBL" id="WHUW01000004">
    <property type="protein sequence ID" value="KAF8447690.1"/>
    <property type="molecule type" value="Genomic_DNA"/>
</dbReference>